<evidence type="ECO:0000313" key="2">
    <source>
        <dbReference type="EMBL" id="CBX97329.1"/>
    </source>
</evidence>
<sequence length="61" mass="6674">MNIPVHPIYNLSPYTLNMSIHTKIVKAAFAHPISTLLHLINGIALIWPVAGLCMIGLGRKV</sequence>
<name>E5A133_LEPMJ</name>
<reference evidence="3" key="1">
    <citation type="journal article" date="2011" name="Nat. Commun.">
        <title>Effector diversification within compartments of the Leptosphaeria maculans genome affected by Repeat-Induced Point mutations.</title>
        <authorList>
            <person name="Rouxel T."/>
            <person name="Grandaubert J."/>
            <person name="Hane J.K."/>
            <person name="Hoede C."/>
            <person name="van de Wouw A.P."/>
            <person name="Couloux A."/>
            <person name="Dominguez V."/>
            <person name="Anthouard V."/>
            <person name="Bally P."/>
            <person name="Bourras S."/>
            <person name="Cozijnsen A.J."/>
            <person name="Ciuffetti L.M."/>
            <person name="Degrave A."/>
            <person name="Dilmaghani A."/>
            <person name="Duret L."/>
            <person name="Fudal I."/>
            <person name="Goodwin S.B."/>
            <person name="Gout L."/>
            <person name="Glaser N."/>
            <person name="Linglin J."/>
            <person name="Kema G.H.J."/>
            <person name="Lapalu N."/>
            <person name="Lawrence C.B."/>
            <person name="May K."/>
            <person name="Meyer M."/>
            <person name="Ollivier B."/>
            <person name="Poulain J."/>
            <person name="Schoch C.L."/>
            <person name="Simon A."/>
            <person name="Spatafora J.W."/>
            <person name="Stachowiak A."/>
            <person name="Turgeon B.G."/>
            <person name="Tyler B.M."/>
            <person name="Vincent D."/>
            <person name="Weissenbach J."/>
            <person name="Amselem J."/>
            <person name="Quesneville H."/>
            <person name="Oliver R.P."/>
            <person name="Wincker P."/>
            <person name="Balesdent M.-H."/>
            <person name="Howlett B.J."/>
        </authorList>
    </citation>
    <scope>NUCLEOTIDE SEQUENCE [LARGE SCALE GENOMIC DNA]</scope>
    <source>
        <strain evidence="3">JN3 / isolate v23.1.3 / race Av1-4-5-6-7-8</strain>
    </source>
</reference>
<protein>
    <submittedName>
        <fullName evidence="2">Predicted protein</fullName>
    </submittedName>
</protein>
<accession>E5A133</accession>
<gene>
    <name evidence="2" type="ORF">LEMA_uP104600.1</name>
</gene>
<organism evidence="3">
    <name type="scientific">Leptosphaeria maculans (strain JN3 / isolate v23.1.3 / race Av1-4-5-6-7-8)</name>
    <name type="common">Blackleg fungus</name>
    <name type="synonym">Phoma lingam</name>
    <dbReference type="NCBI Taxonomy" id="985895"/>
    <lineage>
        <taxon>Eukaryota</taxon>
        <taxon>Fungi</taxon>
        <taxon>Dikarya</taxon>
        <taxon>Ascomycota</taxon>
        <taxon>Pezizomycotina</taxon>
        <taxon>Dothideomycetes</taxon>
        <taxon>Pleosporomycetidae</taxon>
        <taxon>Pleosporales</taxon>
        <taxon>Pleosporineae</taxon>
        <taxon>Leptosphaeriaceae</taxon>
        <taxon>Plenodomus</taxon>
        <taxon>Plenodomus lingam/Leptosphaeria maculans species complex</taxon>
    </lineage>
</organism>
<dbReference type="VEuPathDB" id="FungiDB:LEMA_uP104600.1"/>
<keyword evidence="1" id="KW-0472">Membrane</keyword>
<dbReference type="HOGENOM" id="CLU_2923074_0_0_1"/>
<proteinExistence type="predicted"/>
<feature type="transmembrane region" description="Helical" evidence="1">
    <location>
        <begin position="36"/>
        <end position="57"/>
    </location>
</feature>
<keyword evidence="1" id="KW-1133">Transmembrane helix</keyword>
<evidence type="ECO:0000256" key="1">
    <source>
        <dbReference type="SAM" id="Phobius"/>
    </source>
</evidence>
<dbReference type="Proteomes" id="UP000002668">
    <property type="component" value="Genome"/>
</dbReference>
<evidence type="ECO:0000313" key="3">
    <source>
        <dbReference type="Proteomes" id="UP000002668"/>
    </source>
</evidence>
<dbReference type="InParanoid" id="E5A133"/>
<keyword evidence="3" id="KW-1185">Reference proteome</keyword>
<keyword evidence="1" id="KW-0812">Transmembrane</keyword>
<dbReference type="AlphaFoldDB" id="E5A133"/>
<dbReference type="EMBL" id="FP929131">
    <property type="protein sequence ID" value="CBX97329.1"/>
    <property type="molecule type" value="Genomic_DNA"/>
</dbReference>